<comment type="caution">
    <text evidence="1">The sequence shown here is derived from an EMBL/GenBank/DDBJ whole genome shotgun (WGS) entry which is preliminary data.</text>
</comment>
<reference evidence="1" key="1">
    <citation type="submission" date="2016-10" db="EMBL/GenBank/DDBJ databases">
        <title>CRISPR-Cas defence system in Roseofilum reptotaenium: evidence of a bacteriophage-cyanobacterium arms race in the coral black band disease.</title>
        <authorList>
            <person name="Buerger P."/>
            <person name="Wood-Charlson E.M."/>
            <person name="Weynberg K.D."/>
            <person name="Willis B."/>
            <person name="Van Oppen M.J."/>
        </authorList>
    </citation>
    <scope>NUCLEOTIDE SEQUENCE [LARGE SCALE GENOMIC DNA]</scope>
    <source>
        <strain evidence="1">AO1-A</strain>
    </source>
</reference>
<name>A0A1L9QXN9_9CYAN</name>
<protein>
    <submittedName>
        <fullName evidence="1">Uncharacterized protein</fullName>
    </submittedName>
</protein>
<evidence type="ECO:0000313" key="1">
    <source>
        <dbReference type="EMBL" id="OJJ27450.1"/>
    </source>
</evidence>
<evidence type="ECO:0000313" key="2">
    <source>
        <dbReference type="Proteomes" id="UP000183940"/>
    </source>
</evidence>
<dbReference type="Proteomes" id="UP000183940">
    <property type="component" value="Unassembled WGS sequence"/>
</dbReference>
<accession>A0A1L9QXN9</accession>
<organism evidence="1 2">
    <name type="scientific">Roseofilum reptotaenium AO1-A</name>
    <dbReference type="NCBI Taxonomy" id="1925591"/>
    <lineage>
        <taxon>Bacteria</taxon>
        <taxon>Bacillati</taxon>
        <taxon>Cyanobacteriota</taxon>
        <taxon>Cyanophyceae</taxon>
        <taxon>Desertifilales</taxon>
        <taxon>Desertifilaceae</taxon>
        <taxon>Roseofilum</taxon>
    </lineage>
</organism>
<keyword evidence="2" id="KW-1185">Reference proteome</keyword>
<gene>
    <name evidence="1" type="ORF">BI308_00285</name>
</gene>
<proteinExistence type="predicted"/>
<sequence>MMMISEIPNKKAGIRGGLMKNKFMQYEFWEDRILEASDGDVGLWQILSEVRSIFPKANEQERKVITLEIVREYLNSGFIELAMLEYNNDNKLEFKICDLDIDSAIHRIDREWSELGTEPSIGDIAYLITTDKGDQEADRISQRTKEHSESD</sequence>
<dbReference type="EMBL" id="MLAW01000001">
    <property type="protein sequence ID" value="OJJ27450.1"/>
    <property type="molecule type" value="Genomic_DNA"/>
</dbReference>
<dbReference type="AlphaFoldDB" id="A0A1L9QXN9"/>